<evidence type="ECO:0000256" key="5">
    <source>
        <dbReference type="SAM" id="SignalP"/>
    </source>
</evidence>
<dbReference type="Gene3D" id="3.50.50.60">
    <property type="entry name" value="FAD/NAD(P)-binding domain"/>
    <property type="match status" value="1"/>
</dbReference>
<evidence type="ECO:0000313" key="7">
    <source>
        <dbReference type="EMBL" id="GAA4914360.1"/>
    </source>
</evidence>
<evidence type="ECO:0000259" key="6">
    <source>
        <dbReference type="Pfam" id="PF01266"/>
    </source>
</evidence>
<keyword evidence="3" id="KW-0285">Flavoprotein</keyword>
<evidence type="ECO:0000256" key="4">
    <source>
        <dbReference type="ARBA" id="ARBA00023002"/>
    </source>
</evidence>
<dbReference type="SUPFAM" id="SSF51905">
    <property type="entry name" value="FAD/NAD(P)-binding domain"/>
    <property type="match status" value="1"/>
</dbReference>
<comment type="cofactor">
    <cofactor evidence="1">
        <name>FAD</name>
        <dbReference type="ChEBI" id="CHEBI:57692"/>
    </cofactor>
</comment>
<dbReference type="EMBL" id="BAABLW010000002">
    <property type="protein sequence ID" value="GAA4914360.1"/>
    <property type="molecule type" value="Genomic_DNA"/>
</dbReference>
<comment type="caution">
    <text evidence="7">The sequence shown here is derived from an EMBL/GenBank/DDBJ whole genome shotgun (WGS) entry which is preliminary data.</text>
</comment>
<keyword evidence="5" id="KW-0732">Signal</keyword>
<dbReference type="Gene3D" id="3.30.9.10">
    <property type="entry name" value="D-Amino Acid Oxidase, subunit A, domain 2"/>
    <property type="match status" value="1"/>
</dbReference>
<gene>
    <name evidence="7" type="ORF">GCM10025790_06610</name>
</gene>
<feature type="signal peptide" evidence="5">
    <location>
        <begin position="1"/>
        <end position="20"/>
    </location>
</feature>
<keyword evidence="4" id="KW-0560">Oxidoreductase</keyword>
<protein>
    <submittedName>
        <fullName evidence="7">FAD-dependent oxidoreductase</fullName>
    </submittedName>
</protein>
<name>A0ABP9FTA1_9MICC</name>
<sequence length="365" mass="37198">MSPRIAVVGAGIAGASVAFALARRGAAVTIIDDGSPGQATAASAGIIAPWVSTATGPFYDLYAAGGAYYPVLLEQLAEAGITRTDYRRTGSLIVNRDAALLHAAEERVRARVEVAGSVAGEVQRLTNAEARQLFPALAEDVEAVLLTGGGRVDGRTLRDALLTAAGTLGAQRVTSHAQLVKDGTRTAVRVEDGLLDADAVVVAAGAWSAQLLEAAHAPVPVAPQRGQITHLRLEGADTSAWPTIAPLSHHYIVAFDGGRVAVGATRETGSGFDPRVTAAGQLQVLQDALGIAPGLAEATVLETRVGLRPLADHGLPVVGPLPGHADVWVASGYGPAGLTMGPLLGDILARGVLGEDVPELAPLAP</sequence>
<dbReference type="PANTHER" id="PTHR13847">
    <property type="entry name" value="SARCOSINE DEHYDROGENASE-RELATED"/>
    <property type="match status" value="1"/>
</dbReference>
<feature type="chain" id="PRO_5045868002" evidence="5">
    <location>
        <begin position="21"/>
        <end position="365"/>
    </location>
</feature>
<dbReference type="Pfam" id="PF01266">
    <property type="entry name" value="DAO"/>
    <property type="match status" value="1"/>
</dbReference>
<evidence type="ECO:0000256" key="3">
    <source>
        <dbReference type="ARBA" id="ARBA00022630"/>
    </source>
</evidence>
<dbReference type="Proteomes" id="UP001500368">
    <property type="component" value="Unassembled WGS sequence"/>
</dbReference>
<dbReference type="PANTHER" id="PTHR13847:SF286">
    <property type="entry name" value="D-AMINO ACID DEHYDROGENASE"/>
    <property type="match status" value="1"/>
</dbReference>
<evidence type="ECO:0000256" key="1">
    <source>
        <dbReference type="ARBA" id="ARBA00001974"/>
    </source>
</evidence>
<comment type="similarity">
    <text evidence="2">Belongs to the DadA oxidoreductase family.</text>
</comment>
<organism evidence="7 8">
    <name type="scientific">Nesterenkonia rhizosphaerae</name>
    <dbReference type="NCBI Taxonomy" id="1348272"/>
    <lineage>
        <taxon>Bacteria</taxon>
        <taxon>Bacillati</taxon>
        <taxon>Actinomycetota</taxon>
        <taxon>Actinomycetes</taxon>
        <taxon>Micrococcales</taxon>
        <taxon>Micrococcaceae</taxon>
        <taxon>Nesterenkonia</taxon>
    </lineage>
</organism>
<evidence type="ECO:0000256" key="2">
    <source>
        <dbReference type="ARBA" id="ARBA00009410"/>
    </source>
</evidence>
<feature type="domain" description="FAD dependent oxidoreductase" evidence="6">
    <location>
        <begin position="4"/>
        <end position="349"/>
    </location>
</feature>
<accession>A0ABP9FTA1</accession>
<dbReference type="RefSeq" id="WP_345476647.1">
    <property type="nucleotide sequence ID" value="NZ_BAABLW010000002.1"/>
</dbReference>
<reference evidence="8" key="1">
    <citation type="journal article" date="2019" name="Int. J. Syst. Evol. Microbiol.">
        <title>The Global Catalogue of Microorganisms (GCM) 10K type strain sequencing project: providing services to taxonomists for standard genome sequencing and annotation.</title>
        <authorList>
            <consortium name="The Broad Institute Genomics Platform"/>
            <consortium name="The Broad Institute Genome Sequencing Center for Infectious Disease"/>
            <person name="Wu L."/>
            <person name="Ma J."/>
        </authorList>
    </citation>
    <scope>NUCLEOTIDE SEQUENCE [LARGE SCALE GENOMIC DNA]</scope>
    <source>
        <strain evidence="8">JCM 19129</strain>
    </source>
</reference>
<proteinExistence type="inferred from homology"/>
<keyword evidence="8" id="KW-1185">Reference proteome</keyword>
<dbReference type="SUPFAM" id="SSF54373">
    <property type="entry name" value="FAD-linked reductases, C-terminal domain"/>
    <property type="match status" value="1"/>
</dbReference>
<dbReference type="InterPro" id="IPR006076">
    <property type="entry name" value="FAD-dep_OxRdtase"/>
</dbReference>
<dbReference type="InterPro" id="IPR036188">
    <property type="entry name" value="FAD/NAD-bd_sf"/>
</dbReference>
<evidence type="ECO:0000313" key="8">
    <source>
        <dbReference type="Proteomes" id="UP001500368"/>
    </source>
</evidence>